<sequence>MKKQRLIIRTVILILLGAAVVYTLYSNFTKDDMEKVEEGKKAPDFVLTDMNGEKHRLSDYEGKGVLLNFWATWCKPCKREMPYMESQYQKNKDNGIQVLAVNIGESDVVINEFIKRHGLTFPILNDKKQEVLTAYGVDPLPITFLIDKEGKIVKIHKGEIINEDVVIEMMEEIKP</sequence>
<protein>
    <submittedName>
        <fullName evidence="8">Peroxiredoxin</fullName>
    </submittedName>
</protein>
<dbReference type="NCBIfam" id="NF002854">
    <property type="entry name" value="PRK03147.1"/>
    <property type="match status" value="1"/>
</dbReference>
<dbReference type="PANTHER" id="PTHR42852">
    <property type="entry name" value="THIOL:DISULFIDE INTERCHANGE PROTEIN DSBE"/>
    <property type="match status" value="1"/>
</dbReference>
<feature type="domain" description="Thioredoxin" evidence="7">
    <location>
        <begin position="36"/>
        <end position="175"/>
    </location>
</feature>
<dbReference type="CDD" id="cd02966">
    <property type="entry name" value="TlpA_like_family"/>
    <property type="match status" value="1"/>
</dbReference>
<dbReference type="PANTHER" id="PTHR42852:SF6">
    <property type="entry name" value="THIOL:DISULFIDE INTERCHANGE PROTEIN DSBE"/>
    <property type="match status" value="1"/>
</dbReference>
<evidence type="ECO:0000313" key="8">
    <source>
        <dbReference type="EMBL" id="MDQ0157213.1"/>
    </source>
</evidence>
<keyword evidence="6" id="KW-0472">Membrane</keyword>
<dbReference type="InterPro" id="IPR050553">
    <property type="entry name" value="Thioredoxin_ResA/DsbE_sf"/>
</dbReference>
<dbReference type="InterPro" id="IPR000866">
    <property type="entry name" value="AhpC/TSA"/>
</dbReference>
<dbReference type="InterPro" id="IPR013766">
    <property type="entry name" value="Thioredoxin_domain"/>
</dbReference>
<keyword evidence="2" id="KW-0201">Cytochrome c-type biogenesis</keyword>
<dbReference type="InterPro" id="IPR036249">
    <property type="entry name" value="Thioredoxin-like_sf"/>
</dbReference>
<feature type="transmembrane region" description="Helical" evidence="6">
    <location>
        <begin position="6"/>
        <end position="25"/>
    </location>
</feature>
<evidence type="ECO:0000313" key="9">
    <source>
        <dbReference type="Proteomes" id="UP001231362"/>
    </source>
</evidence>
<keyword evidence="6" id="KW-1133">Transmembrane helix</keyword>
<dbReference type="Gene3D" id="3.40.30.10">
    <property type="entry name" value="Glutaredoxin"/>
    <property type="match status" value="1"/>
</dbReference>
<evidence type="ECO:0000256" key="2">
    <source>
        <dbReference type="ARBA" id="ARBA00022748"/>
    </source>
</evidence>
<keyword evidence="3" id="KW-0735">Signal-anchor</keyword>
<dbReference type="RefSeq" id="WP_307151681.1">
    <property type="nucleotide sequence ID" value="NZ_JAUSTU010000022.1"/>
</dbReference>
<evidence type="ECO:0000256" key="1">
    <source>
        <dbReference type="ARBA" id="ARBA00004196"/>
    </source>
</evidence>
<evidence type="ECO:0000256" key="4">
    <source>
        <dbReference type="ARBA" id="ARBA00023157"/>
    </source>
</evidence>
<gene>
    <name evidence="8" type="ORF">J2S07_003542</name>
</gene>
<dbReference type="SUPFAM" id="SSF52833">
    <property type="entry name" value="Thioredoxin-like"/>
    <property type="match status" value="1"/>
</dbReference>
<evidence type="ECO:0000256" key="5">
    <source>
        <dbReference type="ARBA" id="ARBA00023284"/>
    </source>
</evidence>
<proteinExistence type="predicted"/>
<name>A0ABT9V8D4_9BACL</name>
<evidence type="ECO:0000259" key="7">
    <source>
        <dbReference type="PROSITE" id="PS51352"/>
    </source>
</evidence>
<accession>A0ABT9V8D4</accession>
<comment type="subcellular location">
    <subcellularLocation>
        <location evidence="1">Cell envelope</location>
    </subcellularLocation>
</comment>
<organism evidence="8 9">
    <name type="scientific">Anoxybacillus andreesenii</name>
    <dbReference type="NCBI Taxonomy" id="1325932"/>
    <lineage>
        <taxon>Bacteria</taxon>
        <taxon>Bacillati</taxon>
        <taxon>Bacillota</taxon>
        <taxon>Bacilli</taxon>
        <taxon>Bacillales</taxon>
        <taxon>Anoxybacillaceae</taxon>
        <taxon>Anoxybacillus</taxon>
    </lineage>
</organism>
<keyword evidence="6" id="KW-0812">Transmembrane</keyword>
<reference evidence="8 9" key="1">
    <citation type="submission" date="2023-07" db="EMBL/GenBank/DDBJ databases">
        <title>Genomic Encyclopedia of Type Strains, Phase IV (KMG-IV): sequencing the most valuable type-strain genomes for metagenomic binning, comparative biology and taxonomic classification.</title>
        <authorList>
            <person name="Goeker M."/>
        </authorList>
    </citation>
    <scope>NUCLEOTIDE SEQUENCE [LARGE SCALE GENOMIC DNA]</scope>
    <source>
        <strain evidence="8 9">DSM 23948</strain>
    </source>
</reference>
<dbReference type="EMBL" id="JAUSTU010000022">
    <property type="protein sequence ID" value="MDQ0157213.1"/>
    <property type="molecule type" value="Genomic_DNA"/>
</dbReference>
<evidence type="ECO:0000256" key="3">
    <source>
        <dbReference type="ARBA" id="ARBA00022968"/>
    </source>
</evidence>
<comment type="caution">
    <text evidence="8">The sequence shown here is derived from an EMBL/GenBank/DDBJ whole genome shotgun (WGS) entry which is preliminary data.</text>
</comment>
<keyword evidence="4" id="KW-1015">Disulfide bond</keyword>
<evidence type="ECO:0000256" key="6">
    <source>
        <dbReference type="SAM" id="Phobius"/>
    </source>
</evidence>
<dbReference type="Pfam" id="PF00578">
    <property type="entry name" value="AhpC-TSA"/>
    <property type="match status" value="1"/>
</dbReference>
<dbReference type="PROSITE" id="PS51352">
    <property type="entry name" value="THIOREDOXIN_2"/>
    <property type="match status" value="1"/>
</dbReference>
<keyword evidence="5" id="KW-0676">Redox-active center</keyword>
<dbReference type="Proteomes" id="UP001231362">
    <property type="component" value="Unassembled WGS sequence"/>
</dbReference>
<keyword evidence="9" id="KW-1185">Reference proteome</keyword>